<dbReference type="Proteomes" id="UP000485621">
    <property type="component" value="Unassembled WGS sequence"/>
</dbReference>
<reference evidence="1" key="1">
    <citation type="submission" date="2017-02" db="EMBL/GenBank/DDBJ databases">
        <title>Delving into the versatile metabolic prowess of the omnipresent phylum Bacteroidetes.</title>
        <authorList>
            <person name="Nobu M.K."/>
            <person name="Mei R."/>
            <person name="Narihiro T."/>
            <person name="Kuroda K."/>
            <person name="Liu W.-T."/>
        </authorList>
    </citation>
    <scope>NUCLEOTIDE SEQUENCE</scope>
    <source>
        <strain evidence="1">ADurb.Bin160</strain>
    </source>
</reference>
<sequence length="52" mass="6342">MMEQSQTDFEKLYFPPNILEKYYDLMAYAYIYNNILEYIDVEDVSVVEYPET</sequence>
<proteinExistence type="predicted"/>
<comment type="caution">
    <text evidence="1">The sequence shown here is derived from an EMBL/GenBank/DDBJ whole genome shotgun (WGS) entry which is preliminary data.</text>
</comment>
<dbReference type="EMBL" id="MWDB01000035">
    <property type="protein sequence ID" value="OQB40682.1"/>
    <property type="molecule type" value="Genomic_DNA"/>
</dbReference>
<gene>
    <name evidence="1" type="ORF">BWY04_01245</name>
</gene>
<organism evidence="1">
    <name type="scientific">candidate division CPR1 bacterium ADurb.Bin160</name>
    <dbReference type="NCBI Taxonomy" id="1852826"/>
    <lineage>
        <taxon>Bacteria</taxon>
        <taxon>candidate division CPR1</taxon>
    </lineage>
</organism>
<name>A0A1V5ZKW2_9BACT</name>
<dbReference type="AlphaFoldDB" id="A0A1V5ZKW2"/>
<protein>
    <submittedName>
        <fullName evidence="1">Uncharacterized protein</fullName>
    </submittedName>
</protein>
<evidence type="ECO:0000313" key="1">
    <source>
        <dbReference type="EMBL" id="OQB40682.1"/>
    </source>
</evidence>
<accession>A0A1V5ZKW2</accession>